<accession>K0T8T7</accession>
<feature type="region of interest" description="Disordered" evidence="1">
    <location>
        <begin position="139"/>
        <end position="162"/>
    </location>
</feature>
<name>K0T8T7_THAOC</name>
<dbReference type="Proteomes" id="UP000266841">
    <property type="component" value="Unassembled WGS sequence"/>
</dbReference>
<evidence type="ECO:0000313" key="2">
    <source>
        <dbReference type="EMBL" id="EJK66947.1"/>
    </source>
</evidence>
<comment type="caution">
    <text evidence="2">The sequence shown here is derived from an EMBL/GenBank/DDBJ whole genome shotgun (WGS) entry which is preliminary data.</text>
</comment>
<feature type="non-terminal residue" evidence="2">
    <location>
        <position position="162"/>
    </location>
</feature>
<protein>
    <submittedName>
        <fullName evidence="2">Uncharacterized protein</fullName>
    </submittedName>
</protein>
<proteinExistence type="predicted"/>
<keyword evidence="3" id="KW-1185">Reference proteome</keyword>
<gene>
    <name evidence="2" type="ORF">THAOC_12079</name>
</gene>
<organism evidence="2 3">
    <name type="scientific">Thalassiosira oceanica</name>
    <name type="common">Marine diatom</name>
    <dbReference type="NCBI Taxonomy" id="159749"/>
    <lineage>
        <taxon>Eukaryota</taxon>
        <taxon>Sar</taxon>
        <taxon>Stramenopiles</taxon>
        <taxon>Ochrophyta</taxon>
        <taxon>Bacillariophyta</taxon>
        <taxon>Coscinodiscophyceae</taxon>
        <taxon>Thalassiosirophycidae</taxon>
        <taxon>Thalassiosirales</taxon>
        <taxon>Thalassiosiraceae</taxon>
        <taxon>Thalassiosira</taxon>
    </lineage>
</organism>
<dbReference type="EMBL" id="AGNL01013908">
    <property type="protein sequence ID" value="EJK66947.1"/>
    <property type="molecule type" value="Genomic_DNA"/>
</dbReference>
<dbReference type="AlphaFoldDB" id="K0T8T7"/>
<reference evidence="2 3" key="1">
    <citation type="journal article" date="2012" name="Genome Biol.">
        <title>Genome and low-iron response of an oceanic diatom adapted to chronic iron limitation.</title>
        <authorList>
            <person name="Lommer M."/>
            <person name="Specht M."/>
            <person name="Roy A.S."/>
            <person name="Kraemer L."/>
            <person name="Andreson R."/>
            <person name="Gutowska M.A."/>
            <person name="Wolf J."/>
            <person name="Bergner S.V."/>
            <person name="Schilhabel M.B."/>
            <person name="Klostermeier U.C."/>
            <person name="Beiko R.G."/>
            <person name="Rosenstiel P."/>
            <person name="Hippler M."/>
            <person name="Laroche J."/>
        </authorList>
    </citation>
    <scope>NUCLEOTIDE SEQUENCE [LARGE SCALE GENOMIC DNA]</scope>
    <source>
        <strain evidence="2 3">CCMP1005</strain>
    </source>
</reference>
<sequence>MSRSTLRVLTEPRERRFLRLPHAVLVVLLHEDFVRALPREEAVEAPLLPPPLRRPASLPALPPPVDVPYLLRQARVVLLRPLQVRASDDGVPLLEVAGVRRDPAREVVHRVVLLGREVLPGPRAAGGVPRLRPVPVLQGGRGAAAVPRGPPEHARGGAGALP</sequence>
<evidence type="ECO:0000313" key="3">
    <source>
        <dbReference type="Proteomes" id="UP000266841"/>
    </source>
</evidence>
<evidence type="ECO:0000256" key="1">
    <source>
        <dbReference type="SAM" id="MobiDB-lite"/>
    </source>
</evidence>